<dbReference type="EMBL" id="JAESIY010000007">
    <property type="protein sequence ID" value="MBL3657106.1"/>
    <property type="molecule type" value="Genomic_DNA"/>
</dbReference>
<dbReference type="InterPro" id="IPR012677">
    <property type="entry name" value="Nucleotide-bd_a/b_plait_sf"/>
</dbReference>
<accession>A0A937F8H8</accession>
<dbReference type="Gene3D" id="3.40.50.300">
    <property type="entry name" value="P-loop containing nucleotide triphosphate hydrolases"/>
    <property type="match status" value="2"/>
</dbReference>
<dbReference type="SUPFAM" id="SSF52540">
    <property type="entry name" value="P-loop containing nucleoside triphosphate hydrolases"/>
    <property type="match status" value="1"/>
</dbReference>
<dbReference type="PROSITE" id="PS51192">
    <property type="entry name" value="HELICASE_ATP_BIND_1"/>
    <property type="match status" value="1"/>
</dbReference>
<organism evidence="10 11">
    <name type="scientific">Fulvivirga sediminis</name>
    <dbReference type="NCBI Taxonomy" id="2803949"/>
    <lineage>
        <taxon>Bacteria</taxon>
        <taxon>Pseudomonadati</taxon>
        <taxon>Bacteroidota</taxon>
        <taxon>Cytophagia</taxon>
        <taxon>Cytophagales</taxon>
        <taxon>Fulvivirgaceae</taxon>
        <taxon>Fulvivirga</taxon>
    </lineage>
</organism>
<dbReference type="GO" id="GO:0016787">
    <property type="term" value="F:hydrolase activity"/>
    <property type="evidence" value="ECO:0007669"/>
    <property type="project" value="UniProtKB-KW"/>
</dbReference>
<dbReference type="SMART" id="SM00487">
    <property type="entry name" value="DEXDc"/>
    <property type="match status" value="1"/>
</dbReference>
<evidence type="ECO:0000256" key="5">
    <source>
        <dbReference type="ARBA" id="ARBA00022840"/>
    </source>
</evidence>
<proteinExistence type="inferred from homology"/>
<keyword evidence="2 6" id="KW-0547">Nucleotide-binding</keyword>
<dbReference type="GO" id="GO:0033592">
    <property type="term" value="F:RNA strand annealing activity"/>
    <property type="evidence" value="ECO:0007669"/>
    <property type="project" value="TreeGrafter"/>
</dbReference>
<evidence type="ECO:0000256" key="1">
    <source>
        <dbReference type="ARBA" id="ARBA00012552"/>
    </source>
</evidence>
<dbReference type="Proteomes" id="UP000659388">
    <property type="component" value="Unassembled WGS sequence"/>
</dbReference>
<evidence type="ECO:0000256" key="6">
    <source>
        <dbReference type="RuleBase" id="RU000492"/>
    </source>
</evidence>
<dbReference type="PROSITE" id="PS51194">
    <property type="entry name" value="HELICASE_CTER"/>
    <property type="match status" value="1"/>
</dbReference>
<dbReference type="PANTHER" id="PTHR47963:SF8">
    <property type="entry name" value="ATP-DEPENDENT RNA HELICASE DEAD"/>
    <property type="match status" value="1"/>
</dbReference>
<dbReference type="GO" id="GO:0005829">
    <property type="term" value="C:cytosol"/>
    <property type="evidence" value="ECO:0007669"/>
    <property type="project" value="TreeGrafter"/>
</dbReference>
<dbReference type="InterPro" id="IPR001650">
    <property type="entry name" value="Helicase_C-like"/>
</dbReference>
<evidence type="ECO:0000313" key="10">
    <source>
        <dbReference type="EMBL" id="MBL3657106.1"/>
    </source>
</evidence>
<dbReference type="InterPro" id="IPR027417">
    <property type="entry name" value="P-loop_NTPase"/>
</dbReference>
<comment type="similarity">
    <text evidence="6">Belongs to the DEAD box helicase family.</text>
</comment>
<dbReference type="CDD" id="cd12252">
    <property type="entry name" value="RRM_DbpA"/>
    <property type="match status" value="1"/>
</dbReference>
<keyword evidence="3 6" id="KW-0378">Hydrolase</keyword>
<keyword evidence="5 6" id="KW-0067">ATP-binding</keyword>
<dbReference type="InterPro" id="IPR011545">
    <property type="entry name" value="DEAD/DEAH_box_helicase_dom"/>
</dbReference>
<dbReference type="PROSITE" id="PS00039">
    <property type="entry name" value="DEAD_ATP_HELICASE"/>
    <property type="match status" value="1"/>
</dbReference>
<feature type="domain" description="Helicase C-terminal" evidence="9">
    <location>
        <begin position="219"/>
        <end position="370"/>
    </location>
</feature>
<dbReference type="Gene3D" id="3.30.70.330">
    <property type="match status" value="1"/>
</dbReference>
<dbReference type="GO" id="GO:0005840">
    <property type="term" value="C:ribosome"/>
    <property type="evidence" value="ECO:0007669"/>
    <property type="project" value="TreeGrafter"/>
</dbReference>
<dbReference type="EC" id="3.6.4.13" evidence="1"/>
<keyword evidence="11" id="KW-1185">Reference proteome</keyword>
<sequence length="557" mass="62141">MKVLTELNFDKPTEIQQQAIPMLINESHRDFIGLAQTGTGKTAAFGLPLLESIDPTYKGTQAVVLAPTRELGQQIGQQLESFSKYMKGVKIATVYGGASIQGQIRALKQSPQILIATPGRLLDLLNRKAVQLTGVRYVVLDEADEMLNMGFREDLDHILSYTEGEKATWLFSATMAKEIRDIVKKYMHDPNEVKIDTGNVVNKNIDHQYFAVKAKDKPSLLQYIIQLEPDMRGIIFCRTKRDTQSLSEQLQKRGLPVDALHGDMSQAQRDQVMKRFKNHTLEFLLATDVAARGIDVNDITHVIHYALPDDAEYYTHRSGRTGRAGKKGISLSLVSSSDQRKLKFLQKKLNISFSEYTLPSPVAVENQKLVAWAKRITDVKTDYEAINSHQAEIYGSFEHLTKEELIDKLLTIELDSFGIREPAFDVADLDSVSLDGKGSSGGRYKRFFVNIGKIDGFGAPDLIDFIMEYSGLNKKAIGNITMEDRRSYFEVEKEEANGLEAAFKDLMLDDREIRVNTAEGRSGKKGKGGDRRGGGGGGKSRQRKSGGGGRGGRNRRR</sequence>
<dbReference type="PANTHER" id="PTHR47963">
    <property type="entry name" value="DEAD-BOX ATP-DEPENDENT RNA HELICASE 47, MITOCHONDRIAL"/>
    <property type="match status" value="1"/>
</dbReference>
<comment type="caution">
    <text evidence="10">The sequence shown here is derived from an EMBL/GenBank/DDBJ whole genome shotgun (WGS) entry which is preliminary data.</text>
</comment>
<reference evidence="10" key="1">
    <citation type="submission" date="2021-01" db="EMBL/GenBank/DDBJ databases">
        <title>Fulvivirga kasyanovii gen. nov., sp nov., a novel member of the phylum Bacteroidetes isolated from seawater in a mussel farm.</title>
        <authorList>
            <person name="Zhao L.-H."/>
            <person name="Wang Z.-J."/>
        </authorList>
    </citation>
    <scope>NUCLEOTIDE SEQUENCE</scope>
    <source>
        <strain evidence="10">2943</strain>
    </source>
</reference>
<evidence type="ECO:0000256" key="7">
    <source>
        <dbReference type="SAM" id="MobiDB-lite"/>
    </source>
</evidence>
<feature type="compositionally biased region" description="Gly residues" evidence="7">
    <location>
        <begin position="534"/>
        <end position="551"/>
    </location>
</feature>
<dbReference type="InterPro" id="IPR050547">
    <property type="entry name" value="DEAD_box_RNA_helicases"/>
</dbReference>
<dbReference type="InterPro" id="IPR005580">
    <property type="entry name" value="DbpA/CsdA_RNA-bd_dom"/>
</dbReference>
<keyword evidence="4 6" id="KW-0347">Helicase</keyword>
<evidence type="ECO:0000256" key="2">
    <source>
        <dbReference type="ARBA" id="ARBA00022741"/>
    </source>
</evidence>
<protein>
    <recommendedName>
        <fullName evidence="1">RNA helicase</fullName>
        <ecNumber evidence="1">3.6.4.13</ecNumber>
    </recommendedName>
</protein>
<dbReference type="CDD" id="cd18787">
    <property type="entry name" value="SF2_C_DEAD"/>
    <property type="match status" value="1"/>
</dbReference>
<feature type="domain" description="Helicase ATP-binding" evidence="8">
    <location>
        <begin position="22"/>
        <end position="193"/>
    </location>
</feature>
<dbReference type="SMART" id="SM00490">
    <property type="entry name" value="HELICc"/>
    <property type="match status" value="1"/>
</dbReference>
<evidence type="ECO:0000259" key="8">
    <source>
        <dbReference type="PROSITE" id="PS51192"/>
    </source>
</evidence>
<evidence type="ECO:0000259" key="9">
    <source>
        <dbReference type="PROSITE" id="PS51194"/>
    </source>
</evidence>
<feature type="region of interest" description="Disordered" evidence="7">
    <location>
        <begin position="514"/>
        <end position="557"/>
    </location>
</feature>
<dbReference type="GO" id="GO:0005524">
    <property type="term" value="F:ATP binding"/>
    <property type="evidence" value="ECO:0007669"/>
    <property type="project" value="UniProtKB-KW"/>
</dbReference>
<dbReference type="InterPro" id="IPR000629">
    <property type="entry name" value="RNA-helicase_DEAD-box_CS"/>
</dbReference>
<dbReference type="GO" id="GO:0009409">
    <property type="term" value="P:response to cold"/>
    <property type="evidence" value="ECO:0007669"/>
    <property type="project" value="TreeGrafter"/>
</dbReference>
<gene>
    <name evidence="10" type="ORF">JL102_13245</name>
</gene>
<dbReference type="InterPro" id="IPR044742">
    <property type="entry name" value="DEAD/DEAH_RhlB"/>
</dbReference>
<evidence type="ECO:0000256" key="4">
    <source>
        <dbReference type="ARBA" id="ARBA00022806"/>
    </source>
</evidence>
<dbReference type="Pfam" id="PF03880">
    <property type="entry name" value="DbpA"/>
    <property type="match status" value="1"/>
</dbReference>
<name>A0A937F8H8_9BACT</name>
<dbReference type="AlphaFoldDB" id="A0A937F8H8"/>
<evidence type="ECO:0000313" key="11">
    <source>
        <dbReference type="Proteomes" id="UP000659388"/>
    </source>
</evidence>
<dbReference type="Pfam" id="PF00271">
    <property type="entry name" value="Helicase_C"/>
    <property type="match status" value="1"/>
</dbReference>
<evidence type="ECO:0000256" key="3">
    <source>
        <dbReference type="ARBA" id="ARBA00022801"/>
    </source>
</evidence>
<dbReference type="GO" id="GO:0003724">
    <property type="term" value="F:RNA helicase activity"/>
    <property type="evidence" value="ECO:0007669"/>
    <property type="project" value="UniProtKB-EC"/>
</dbReference>
<dbReference type="Pfam" id="PF00270">
    <property type="entry name" value="DEAD"/>
    <property type="match status" value="1"/>
</dbReference>
<dbReference type="CDD" id="cd00268">
    <property type="entry name" value="DEADc"/>
    <property type="match status" value="1"/>
</dbReference>
<dbReference type="InterPro" id="IPR014001">
    <property type="entry name" value="Helicase_ATP-bd"/>
</dbReference>